<evidence type="ECO:0000256" key="1">
    <source>
        <dbReference type="SAM" id="Phobius"/>
    </source>
</evidence>
<keyword evidence="1" id="KW-0472">Membrane</keyword>
<dbReference type="Proteomes" id="UP000653644">
    <property type="component" value="Unassembled WGS sequence"/>
</dbReference>
<organism evidence="2 3">
    <name type="scientific">Streptomyces canarius</name>
    <dbReference type="NCBI Taxonomy" id="285453"/>
    <lineage>
        <taxon>Bacteria</taxon>
        <taxon>Bacillati</taxon>
        <taxon>Actinomycetota</taxon>
        <taxon>Actinomycetes</taxon>
        <taxon>Kitasatosporales</taxon>
        <taxon>Streptomycetaceae</taxon>
        <taxon>Streptomyces</taxon>
    </lineage>
</organism>
<evidence type="ECO:0000313" key="2">
    <source>
        <dbReference type="EMBL" id="GHA53165.1"/>
    </source>
</evidence>
<reference evidence="3" key="1">
    <citation type="journal article" date="2019" name="Int. J. Syst. Evol. Microbiol.">
        <title>The Global Catalogue of Microorganisms (GCM) 10K type strain sequencing project: providing services to taxonomists for standard genome sequencing and annotation.</title>
        <authorList>
            <consortium name="The Broad Institute Genomics Platform"/>
            <consortium name="The Broad Institute Genome Sequencing Center for Infectious Disease"/>
            <person name="Wu L."/>
            <person name="Ma J."/>
        </authorList>
    </citation>
    <scope>NUCLEOTIDE SEQUENCE [LARGE SCALE GENOMIC DNA]</scope>
    <source>
        <strain evidence="3">JCM 4733</strain>
    </source>
</reference>
<feature type="transmembrane region" description="Helical" evidence="1">
    <location>
        <begin position="45"/>
        <end position="65"/>
    </location>
</feature>
<protein>
    <recommendedName>
        <fullName evidence="4">Integral membrane protein</fullName>
    </recommendedName>
</protein>
<name>A0ABQ3D140_9ACTN</name>
<keyword evidence="1" id="KW-0812">Transmembrane</keyword>
<keyword evidence="1" id="KW-1133">Transmembrane helix</keyword>
<evidence type="ECO:0000313" key="3">
    <source>
        <dbReference type="Proteomes" id="UP000653644"/>
    </source>
</evidence>
<feature type="transmembrane region" description="Helical" evidence="1">
    <location>
        <begin position="74"/>
        <end position="94"/>
    </location>
</feature>
<gene>
    <name evidence="2" type="ORF">GCM10010345_67420</name>
</gene>
<accession>A0ABQ3D140</accession>
<sequence length="112" mass="11973">MTTRAPRPAARVLGLVAALARTVLGTAAGAGRPPTPIQRFAARRPVLLAVYAGTPIGLVLVVAAWPRVRTTADVAFLLANCLLVYCVFALVAYGERARQRLLGRNRHTEEKG</sequence>
<dbReference type="RefSeq" id="WP_189892285.1">
    <property type="nucleotide sequence ID" value="NZ_BMVN01000032.1"/>
</dbReference>
<keyword evidence="3" id="KW-1185">Reference proteome</keyword>
<proteinExistence type="predicted"/>
<comment type="caution">
    <text evidence="2">The sequence shown here is derived from an EMBL/GenBank/DDBJ whole genome shotgun (WGS) entry which is preliminary data.</text>
</comment>
<dbReference type="EMBL" id="BMVN01000032">
    <property type="protein sequence ID" value="GHA53165.1"/>
    <property type="molecule type" value="Genomic_DNA"/>
</dbReference>
<evidence type="ECO:0008006" key="4">
    <source>
        <dbReference type="Google" id="ProtNLM"/>
    </source>
</evidence>